<proteinExistence type="predicted"/>
<evidence type="ECO:0000313" key="1">
    <source>
        <dbReference type="EMBL" id="SDY31892.1"/>
    </source>
</evidence>
<dbReference type="AlphaFoldDB" id="A0A1H3IW49"/>
<dbReference type="Pfam" id="PF05990">
    <property type="entry name" value="DUF900"/>
    <property type="match status" value="1"/>
</dbReference>
<dbReference type="Proteomes" id="UP000199286">
    <property type="component" value="Unassembled WGS sequence"/>
</dbReference>
<accession>A0A1H3IW49</accession>
<gene>
    <name evidence="1" type="ORF">SAMN05444340_105304</name>
</gene>
<dbReference type="EMBL" id="FNPF01000005">
    <property type="protein sequence ID" value="SDY31892.1"/>
    <property type="molecule type" value="Genomic_DNA"/>
</dbReference>
<evidence type="ECO:0000313" key="2">
    <source>
        <dbReference type="Proteomes" id="UP000199286"/>
    </source>
</evidence>
<organism evidence="1 2">
    <name type="scientific">Citreimonas salinaria</name>
    <dbReference type="NCBI Taxonomy" id="321339"/>
    <lineage>
        <taxon>Bacteria</taxon>
        <taxon>Pseudomonadati</taxon>
        <taxon>Pseudomonadota</taxon>
        <taxon>Alphaproteobacteria</taxon>
        <taxon>Rhodobacterales</taxon>
        <taxon>Roseobacteraceae</taxon>
        <taxon>Citreimonas</taxon>
    </lineage>
</organism>
<dbReference type="Gene3D" id="3.40.50.1820">
    <property type="entry name" value="alpha/beta hydrolase"/>
    <property type="match status" value="1"/>
</dbReference>
<protein>
    <submittedName>
        <fullName evidence="1">Alpha/beta hydrolase family protein</fullName>
    </submittedName>
</protein>
<name>A0A1H3IW49_9RHOB</name>
<reference evidence="1 2" key="1">
    <citation type="submission" date="2016-10" db="EMBL/GenBank/DDBJ databases">
        <authorList>
            <person name="de Groot N.N."/>
        </authorList>
    </citation>
    <scope>NUCLEOTIDE SEQUENCE [LARGE SCALE GENOMIC DNA]</scope>
    <source>
        <strain evidence="1 2">DSM 26880</strain>
    </source>
</reference>
<dbReference type="InterPro" id="IPR010297">
    <property type="entry name" value="DUF900_hydrolase"/>
</dbReference>
<dbReference type="SUPFAM" id="SSF53474">
    <property type="entry name" value="alpha/beta-Hydrolases"/>
    <property type="match status" value="2"/>
</dbReference>
<dbReference type="STRING" id="321339.SAMN05444340_105304"/>
<sequence>MPILRITAQDGETRLFRSDQTPMTALAAALDHDPGPITVMIHGYKYLPGHPDHCPFDQILSLAPARPGPRVVSWPRRLGLRGRHGEGLGLAFGWEARGTLRAAHARAALAGDALAALLARLQAVAPGRPVRIVAHSMGARVALRAIALSPPGVVRSAVLMAAAEFDTTAMVALNSPGGSGCSVLNVTSRENDVFDFLSERILPLPVPGARMLGAGALWLPNLAHLQIDDPRSLSALARAGYRIETSRRRVCHWSPYLRAGLFPLYRAVLAEDLTLSRLRGMLPPATEPRWAGLRRGVRALSLAARFSARI</sequence>
<dbReference type="InterPro" id="IPR029058">
    <property type="entry name" value="AB_hydrolase_fold"/>
</dbReference>
<keyword evidence="2" id="KW-1185">Reference proteome</keyword>
<dbReference type="GO" id="GO:0016787">
    <property type="term" value="F:hydrolase activity"/>
    <property type="evidence" value="ECO:0007669"/>
    <property type="project" value="UniProtKB-KW"/>
</dbReference>
<dbReference type="RefSeq" id="WP_218141094.1">
    <property type="nucleotide sequence ID" value="NZ_FNPF01000005.1"/>
</dbReference>
<keyword evidence="1" id="KW-0378">Hydrolase</keyword>